<feature type="transmembrane region" description="Helical" evidence="7">
    <location>
        <begin position="157"/>
        <end position="186"/>
    </location>
</feature>
<dbReference type="RefSeq" id="WP_069857696.1">
    <property type="nucleotide sequence ID" value="NZ_BDFE01000009.1"/>
</dbReference>
<evidence type="ECO:0000256" key="3">
    <source>
        <dbReference type="ARBA" id="ARBA00022519"/>
    </source>
</evidence>
<feature type="transmembrane region" description="Helical" evidence="7">
    <location>
        <begin position="318"/>
        <end position="347"/>
    </location>
</feature>
<keyword evidence="6 7" id="KW-0472">Membrane</keyword>
<dbReference type="GO" id="GO:0005886">
    <property type="term" value="C:plasma membrane"/>
    <property type="evidence" value="ECO:0007669"/>
    <property type="project" value="UniProtKB-SubCell"/>
</dbReference>
<dbReference type="GO" id="GO:0022857">
    <property type="term" value="F:transmembrane transporter activity"/>
    <property type="evidence" value="ECO:0007669"/>
    <property type="project" value="TreeGrafter"/>
</dbReference>
<keyword evidence="5 7" id="KW-1133">Transmembrane helix</keyword>
<evidence type="ECO:0000259" key="8">
    <source>
        <dbReference type="Pfam" id="PF06808"/>
    </source>
</evidence>
<feature type="transmembrane region" description="Helical" evidence="7">
    <location>
        <begin position="275"/>
        <end position="298"/>
    </location>
</feature>
<evidence type="ECO:0000256" key="6">
    <source>
        <dbReference type="ARBA" id="ARBA00023136"/>
    </source>
</evidence>
<feature type="transmembrane region" description="Helical" evidence="7">
    <location>
        <begin position="400"/>
        <end position="428"/>
    </location>
</feature>
<evidence type="ECO:0000256" key="7">
    <source>
        <dbReference type="SAM" id="Phobius"/>
    </source>
</evidence>
<dbReference type="PIRSF" id="PIRSF006066">
    <property type="entry name" value="HI0050"/>
    <property type="match status" value="1"/>
</dbReference>
<evidence type="ECO:0000313" key="9">
    <source>
        <dbReference type="EMBL" id="GAU08215.1"/>
    </source>
</evidence>
<feature type="transmembrane region" description="Helical" evidence="7">
    <location>
        <begin position="359"/>
        <end position="380"/>
    </location>
</feature>
<dbReference type="NCBIfam" id="TIGR00786">
    <property type="entry name" value="dctM"/>
    <property type="match status" value="1"/>
</dbReference>
<dbReference type="PANTHER" id="PTHR33362">
    <property type="entry name" value="SIALIC ACID TRAP TRANSPORTER PERMEASE PROTEIN SIAT-RELATED"/>
    <property type="match status" value="1"/>
</dbReference>
<sequence length="432" mass="45699">METLPLTILVLVGCFFIGMPIFMSLIISAVVAIMHCGYLPLSIIHNSLFDGVNIFPLLAIPCFVIAGTLMEYGNITKQIIDVVKQLVGRLPGGLGITTILACTFFAAISGSGPGTVAAIGTLMIPSMVRSGYTPSYAAAAASSGGTIGILLPPSNPMIIFAILANVSVTAMFTAGIMPGLMVAFFMTGMAMIKAKMEGVTVDREQPPFNLRVFLKSLSKGGFALATPFIILGSIYSGMATPVEASVVAIVWALFVGIVINRALELKHIRLALIEGAMLCGTVLLIVGASTLFGKILTYEQAPLKLANLVLGVSKNPEIVLIMIVGILYFLGMFMETLSTMIILAPVLLPMVKSLGIDPIHFGVIMVITNEVAMLTPPLGVNLFVSSRIAKISVEKISIAVLPYLLVLTLCILLIVYCPFISTWLPALLGSGM</sequence>
<gene>
    <name evidence="9" type="ORF">DPF_0918</name>
</gene>
<keyword evidence="2" id="KW-1003">Cell membrane</keyword>
<keyword evidence="3" id="KW-0997">Cell inner membrane</keyword>
<dbReference type="EMBL" id="BDFE01000009">
    <property type="protein sequence ID" value="GAU08215.1"/>
    <property type="molecule type" value="Genomic_DNA"/>
</dbReference>
<dbReference type="Proteomes" id="UP000095200">
    <property type="component" value="Unassembled WGS sequence"/>
</dbReference>
<dbReference type="OrthoDB" id="5404879at2"/>
<evidence type="ECO:0000256" key="4">
    <source>
        <dbReference type="ARBA" id="ARBA00022692"/>
    </source>
</evidence>
<comment type="subcellular location">
    <subcellularLocation>
        <location evidence="1">Cell inner membrane</location>
        <topology evidence="1">Multi-pass membrane protein</topology>
    </subcellularLocation>
</comment>
<name>A0A194AG81_9BACT</name>
<evidence type="ECO:0000256" key="5">
    <source>
        <dbReference type="ARBA" id="ARBA00022989"/>
    </source>
</evidence>
<keyword evidence="4 7" id="KW-0812">Transmembrane</keyword>
<organism evidence="9 10">
    <name type="scientific">Desulfoplanes formicivorans</name>
    <dbReference type="NCBI Taxonomy" id="1592317"/>
    <lineage>
        <taxon>Bacteria</taxon>
        <taxon>Pseudomonadati</taxon>
        <taxon>Thermodesulfobacteriota</taxon>
        <taxon>Desulfovibrionia</taxon>
        <taxon>Desulfovibrionales</taxon>
        <taxon>Desulfoplanaceae</taxon>
        <taxon>Desulfoplanes</taxon>
    </lineage>
</organism>
<accession>A0A194AG81</accession>
<reference evidence="10" key="1">
    <citation type="submission" date="2016-06" db="EMBL/GenBank/DDBJ databases">
        <title>Draft genome sequence of Desulfoplanes formicivorans strain Pf12B.</title>
        <authorList>
            <person name="Watanabe M."/>
            <person name="Kojima H."/>
            <person name="Fukui M."/>
        </authorList>
    </citation>
    <scope>NUCLEOTIDE SEQUENCE [LARGE SCALE GENOMIC DNA]</scope>
    <source>
        <strain evidence="10">Pf12B</strain>
    </source>
</reference>
<proteinExistence type="predicted"/>
<comment type="caution">
    <text evidence="9">The sequence shown here is derived from an EMBL/GenBank/DDBJ whole genome shotgun (WGS) entry which is preliminary data.</text>
</comment>
<feature type="transmembrane region" description="Helical" evidence="7">
    <location>
        <begin position="244"/>
        <end position="263"/>
    </location>
</feature>
<feature type="transmembrane region" description="Helical" evidence="7">
    <location>
        <begin position="54"/>
        <end position="73"/>
    </location>
</feature>
<dbReference type="Pfam" id="PF06808">
    <property type="entry name" value="DctM"/>
    <property type="match status" value="1"/>
</dbReference>
<dbReference type="PANTHER" id="PTHR33362:SF3">
    <property type="entry name" value="SIALIC ACID TRAP TRANSPORTER PERMEASE PROTEIN SIAT"/>
    <property type="match status" value="1"/>
</dbReference>
<keyword evidence="10" id="KW-1185">Reference proteome</keyword>
<dbReference type="AlphaFoldDB" id="A0A194AG81"/>
<feature type="transmembrane region" description="Helical" evidence="7">
    <location>
        <begin position="93"/>
        <end position="119"/>
    </location>
</feature>
<evidence type="ECO:0000256" key="1">
    <source>
        <dbReference type="ARBA" id="ARBA00004429"/>
    </source>
</evidence>
<feature type="transmembrane region" description="Helical" evidence="7">
    <location>
        <begin position="6"/>
        <end position="33"/>
    </location>
</feature>
<feature type="domain" description="TRAP C4-dicarboxylate transport system permease DctM subunit" evidence="8">
    <location>
        <begin position="9"/>
        <end position="418"/>
    </location>
</feature>
<protein>
    <submittedName>
        <fullName evidence="9">C4-dicarboxylate ABC transporter permease</fullName>
    </submittedName>
</protein>
<evidence type="ECO:0000256" key="2">
    <source>
        <dbReference type="ARBA" id="ARBA00022475"/>
    </source>
</evidence>
<dbReference type="STRING" id="1592317.DPF_0918"/>
<dbReference type="InterPro" id="IPR004681">
    <property type="entry name" value="TRAP_DctM"/>
</dbReference>
<evidence type="ECO:0000313" key="10">
    <source>
        <dbReference type="Proteomes" id="UP000095200"/>
    </source>
</evidence>
<dbReference type="InterPro" id="IPR010656">
    <property type="entry name" value="DctM"/>
</dbReference>